<dbReference type="SUPFAM" id="SSF48366">
    <property type="entry name" value="Ras GEF"/>
    <property type="match status" value="1"/>
</dbReference>
<dbReference type="Pfam" id="PF00617">
    <property type="entry name" value="RasGEF"/>
    <property type="match status" value="1"/>
</dbReference>
<dbReference type="InterPro" id="IPR023578">
    <property type="entry name" value="Ras_GEF_dom_sf"/>
</dbReference>
<dbReference type="Gene3D" id="1.10.840.10">
    <property type="entry name" value="Ras guanine-nucleotide exchange factors catalytic domain"/>
    <property type="match status" value="1"/>
</dbReference>
<gene>
    <name evidence="6" type="ORF">HK103_005795</name>
</gene>
<dbReference type="InterPro" id="IPR036964">
    <property type="entry name" value="RASGEF_cat_dom_sf"/>
</dbReference>
<dbReference type="GO" id="GO:0005886">
    <property type="term" value="C:plasma membrane"/>
    <property type="evidence" value="ECO:0007669"/>
    <property type="project" value="TreeGrafter"/>
</dbReference>
<organism evidence="6 7">
    <name type="scientific">Boothiomyces macroporosus</name>
    <dbReference type="NCBI Taxonomy" id="261099"/>
    <lineage>
        <taxon>Eukaryota</taxon>
        <taxon>Fungi</taxon>
        <taxon>Fungi incertae sedis</taxon>
        <taxon>Chytridiomycota</taxon>
        <taxon>Chytridiomycota incertae sedis</taxon>
        <taxon>Chytridiomycetes</taxon>
        <taxon>Rhizophydiales</taxon>
        <taxon>Terramycetaceae</taxon>
        <taxon>Boothiomyces</taxon>
    </lineage>
</organism>
<comment type="caution">
    <text evidence="6">The sequence shown here is derived from an EMBL/GenBank/DDBJ whole genome shotgun (WGS) entry which is preliminary data.</text>
</comment>
<dbReference type="PROSITE" id="PS50212">
    <property type="entry name" value="RASGEF_NTER"/>
    <property type="match status" value="1"/>
</dbReference>
<dbReference type="SMART" id="SM00147">
    <property type="entry name" value="RasGEF"/>
    <property type="match status" value="1"/>
</dbReference>
<sequence length="738" mass="83702">MDTLDFYVKDQEVLTILHNGTMKDFLLCDIVQYSFIESSSCITVTVNEDGEQNLYSYTSAKAFPLFRVLQSSISDQQADKNPAFTDSSLSRQKINANLVSQPAAFYMETEGTIPVETQIVMDDNSSVGSDIESLNITRSSSRGDIGDIRLMRSNSKAEKEKLGLFRSNSKFGVSLKKHASMIDFNRSSRVVRPISPQELKAKSNNTLHRMTSFFRKFNINVDDEKKGDDEMDRSFASDKPLFPTRIQRLLKQDKNRKLKTRTVSLQDMSVYSHDVQSTEKKSSSSSLSVSPTPLRNTNIIVKDDEANVVLVKSPRDAKNVPLAGTLSQLIQTLAEEPLSYFADVFTLTVHDFSSIDELLEAIYDYFCELKRMGDVQNKVYMHRLLTIVKRLATTFPAMFSMPQTRESAVSLVTEVSSYFNEDYVDQFTESITVNENPELNLPNHEQFLDIISVPTEKIAKQMIMIDFALFRAIQPNEFITLFNKNIPQLEDINISRFIARTNQISKWATSLILSCKSYEDRVQALEKLIFIAKKCLDFKNFNTSMAIICGINNPNVIRLKKTFNCLSANTKIQLNLLEAFFDSRNNFGHYRTTLANTPRACVPLIMLITKDVYQIKQLNPPLLPNGLINFSRETELYRVISPILHIQSFCYSFQHIFCPLRGDLPTDLASYLTTLTILEHAKIENESLSLERDIAKRQVSSMDSDSIDGATTTNSGSLERQKGRGDSACDVNAQERFI</sequence>
<accession>A0AAD5UIT1</accession>
<dbReference type="AlphaFoldDB" id="A0AAD5UIT1"/>
<name>A0AAD5UIT1_9FUNG</name>
<dbReference type="Proteomes" id="UP001210925">
    <property type="component" value="Unassembled WGS sequence"/>
</dbReference>
<dbReference type="EMBL" id="JADGKB010000057">
    <property type="protein sequence ID" value="KAJ3255988.1"/>
    <property type="molecule type" value="Genomic_DNA"/>
</dbReference>
<dbReference type="GO" id="GO:0007265">
    <property type="term" value="P:Ras protein signal transduction"/>
    <property type="evidence" value="ECO:0007669"/>
    <property type="project" value="TreeGrafter"/>
</dbReference>
<evidence type="ECO:0000256" key="3">
    <source>
        <dbReference type="SAM" id="MobiDB-lite"/>
    </source>
</evidence>
<evidence type="ECO:0000256" key="1">
    <source>
        <dbReference type="ARBA" id="ARBA00022658"/>
    </source>
</evidence>
<dbReference type="PANTHER" id="PTHR23113">
    <property type="entry name" value="GUANINE NUCLEOTIDE EXCHANGE FACTOR"/>
    <property type="match status" value="1"/>
</dbReference>
<keyword evidence="7" id="KW-1185">Reference proteome</keyword>
<dbReference type="PROSITE" id="PS50009">
    <property type="entry name" value="RASGEF_CAT"/>
    <property type="match status" value="1"/>
</dbReference>
<evidence type="ECO:0000259" key="4">
    <source>
        <dbReference type="PROSITE" id="PS50009"/>
    </source>
</evidence>
<evidence type="ECO:0000256" key="2">
    <source>
        <dbReference type="PROSITE-ProRule" id="PRU00168"/>
    </source>
</evidence>
<feature type="domain" description="Ras-GEF" evidence="4">
    <location>
        <begin position="454"/>
        <end position="680"/>
    </location>
</feature>
<dbReference type="GO" id="GO:0005085">
    <property type="term" value="F:guanyl-nucleotide exchange factor activity"/>
    <property type="evidence" value="ECO:0007669"/>
    <property type="project" value="UniProtKB-KW"/>
</dbReference>
<evidence type="ECO:0000313" key="7">
    <source>
        <dbReference type="Proteomes" id="UP001210925"/>
    </source>
</evidence>
<dbReference type="InterPro" id="IPR001895">
    <property type="entry name" value="RASGEF_cat_dom"/>
</dbReference>
<dbReference type="PANTHER" id="PTHR23113:SF368">
    <property type="entry name" value="CELL DIVISION CONTROL PROTEIN 25"/>
    <property type="match status" value="1"/>
</dbReference>
<dbReference type="InterPro" id="IPR000651">
    <property type="entry name" value="Ras-like_Gua-exchang_fac_N"/>
</dbReference>
<protein>
    <submittedName>
        <fullName evidence="6">Uncharacterized protein</fullName>
    </submittedName>
</protein>
<reference evidence="6" key="1">
    <citation type="submission" date="2020-05" db="EMBL/GenBank/DDBJ databases">
        <title>Phylogenomic resolution of chytrid fungi.</title>
        <authorList>
            <person name="Stajich J.E."/>
            <person name="Amses K."/>
            <person name="Simmons R."/>
            <person name="Seto K."/>
            <person name="Myers J."/>
            <person name="Bonds A."/>
            <person name="Quandt C.A."/>
            <person name="Barry K."/>
            <person name="Liu P."/>
            <person name="Grigoriev I."/>
            <person name="Longcore J.E."/>
            <person name="James T.Y."/>
        </authorList>
    </citation>
    <scope>NUCLEOTIDE SEQUENCE</scope>
    <source>
        <strain evidence="6">PLAUS21</strain>
    </source>
</reference>
<feature type="region of interest" description="Disordered" evidence="3">
    <location>
        <begin position="701"/>
        <end position="729"/>
    </location>
</feature>
<evidence type="ECO:0000313" key="6">
    <source>
        <dbReference type="EMBL" id="KAJ3255988.1"/>
    </source>
</evidence>
<evidence type="ECO:0000259" key="5">
    <source>
        <dbReference type="PROSITE" id="PS50212"/>
    </source>
</evidence>
<keyword evidence="1 2" id="KW-0344">Guanine-nucleotide releasing factor</keyword>
<proteinExistence type="predicted"/>
<feature type="domain" description="N-terminal Ras-GEF" evidence="5">
    <location>
        <begin position="317"/>
        <end position="435"/>
    </location>
</feature>
<dbReference type="InterPro" id="IPR008937">
    <property type="entry name" value="Ras-like_GEF"/>
</dbReference>
<feature type="compositionally biased region" description="Polar residues" evidence="3">
    <location>
        <begin position="701"/>
        <end position="718"/>
    </location>
</feature>